<dbReference type="OrthoDB" id="7876889at2"/>
<dbReference type="RefSeq" id="WP_155097285.1">
    <property type="nucleotide sequence ID" value="NZ_WMIE01000023.1"/>
</dbReference>
<comment type="caution">
    <text evidence="1">The sequence shown here is derived from an EMBL/GenBank/DDBJ whole genome shotgun (WGS) entry which is preliminary data.</text>
</comment>
<dbReference type="EMBL" id="WMIE01000023">
    <property type="protein sequence ID" value="MTH79934.1"/>
    <property type="molecule type" value="Genomic_DNA"/>
</dbReference>
<dbReference type="SUPFAM" id="SSF50346">
    <property type="entry name" value="PRC-barrel domain"/>
    <property type="match status" value="1"/>
</dbReference>
<name>A0A6L6JII3_9RHOB</name>
<dbReference type="InterPro" id="IPR011033">
    <property type="entry name" value="PRC_barrel-like_sf"/>
</dbReference>
<sequence>MDHASHQRLNENELTDAVLSGATVYGPGDEHVGTVSHLHGNGAAAQAIIDVGGFLGIGAKPVAIRVSEIDFMRDEAGTVHGVTHHDKDALKALPEHHH</sequence>
<proteinExistence type="predicted"/>
<evidence type="ECO:0000313" key="1">
    <source>
        <dbReference type="EMBL" id="MTH79934.1"/>
    </source>
</evidence>
<accession>A0A6L6JII3</accession>
<evidence type="ECO:0000313" key="2">
    <source>
        <dbReference type="Proteomes" id="UP000478183"/>
    </source>
</evidence>
<gene>
    <name evidence="1" type="ORF">GL286_19685</name>
</gene>
<dbReference type="Proteomes" id="UP000478183">
    <property type="component" value="Unassembled WGS sequence"/>
</dbReference>
<protein>
    <submittedName>
        <fullName evidence="1">PRC-barrel domain containing protein</fullName>
    </submittedName>
</protein>
<keyword evidence="2" id="KW-1185">Reference proteome</keyword>
<organism evidence="1 2">
    <name type="scientific">Paracoccus aestuariivivens</name>
    <dbReference type="NCBI Taxonomy" id="1820333"/>
    <lineage>
        <taxon>Bacteria</taxon>
        <taxon>Pseudomonadati</taxon>
        <taxon>Pseudomonadota</taxon>
        <taxon>Alphaproteobacteria</taxon>
        <taxon>Rhodobacterales</taxon>
        <taxon>Paracoccaceae</taxon>
        <taxon>Paracoccus</taxon>
    </lineage>
</organism>
<dbReference type="Gene3D" id="2.30.30.240">
    <property type="entry name" value="PRC-barrel domain"/>
    <property type="match status" value="1"/>
</dbReference>
<dbReference type="AlphaFoldDB" id="A0A6L6JII3"/>
<reference evidence="1 2" key="1">
    <citation type="submission" date="2019-11" db="EMBL/GenBank/DDBJ databases">
        <authorList>
            <person name="Dong K."/>
        </authorList>
    </citation>
    <scope>NUCLEOTIDE SEQUENCE [LARGE SCALE GENOMIC DNA]</scope>
    <source>
        <strain evidence="1 2">NBRC 111993</strain>
    </source>
</reference>